<evidence type="ECO:0000256" key="2">
    <source>
        <dbReference type="SAM" id="MobiDB-lite"/>
    </source>
</evidence>
<organism evidence="3 4">
    <name type="scientific">Phyllotreta striolata</name>
    <name type="common">Striped flea beetle</name>
    <name type="synonym">Crioceris striolata</name>
    <dbReference type="NCBI Taxonomy" id="444603"/>
    <lineage>
        <taxon>Eukaryota</taxon>
        <taxon>Metazoa</taxon>
        <taxon>Ecdysozoa</taxon>
        <taxon>Arthropoda</taxon>
        <taxon>Hexapoda</taxon>
        <taxon>Insecta</taxon>
        <taxon>Pterygota</taxon>
        <taxon>Neoptera</taxon>
        <taxon>Endopterygota</taxon>
        <taxon>Coleoptera</taxon>
        <taxon>Polyphaga</taxon>
        <taxon>Cucujiformia</taxon>
        <taxon>Chrysomeloidea</taxon>
        <taxon>Chrysomelidae</taxon>
        <taxon>Galerucinae</taxon>
        <taxon>Alticini</taxon>
        <taxon>Phyllotreta</taxon>
    </lineage>
</organism>
<dbReference type="AlphaFoldDB" id="A0A9N9TQ00"/>
<feature type="coiled-coil region" evidence="1">
    <location>
        <begin position="731"/>
        <end position="767"/>
    </location>
</feature>
<feature type="compositionally biased region" description="Polar residues" evidence="2">
    <location>
        <begin position="85"/>
        <end position="98"/>
    </location>
</feature>
<sequence>MPTPGDDDPDIENLQIKKKNTITLDSNKFNKHRKRKRTCDENDETITHPTTKIKAAANNRSNKTYPLTQNSFENLQNEEDENDNSMTCEGSSTQIHKPNNTTTQLNKNALKKNTKNVDRVIKPPPIIIHNTVDDHKYLIEQLKLMAPKGFSIKYNKETITIFINDLQDWKDTKEVLEASQVEYHSYTSKNEKTHAFVIKGLDNKPSMEEIQEELENSYKLSIKNVFEMKGTVRPAYLIVTDDTVTLKNLQQKVQILNNIKIQWSRHYNNKLITQCHRCQMWGHATSNCRAQPVCMKCANEHFTKDCQKPDCDPPKCINCEGEHPANSTQCRGTGVYPGTTSKMDNESRIKNLSQHVQMEIEKDNTKKRQTSPNEEEFQKPKKVCFLSKYAKQAPTIKNISFITTNRYENLRTEENEQEEEEQAGVSNYENEKIAKETNEKTKIPPIVINKKFENHNELTKEIKKTLTKGFYLKFTKNTTLIFAEDENEYKTLLKELEDTELEHHYYTLPKDKSHAFVLRGLDTDPELTVIEDALHNEHQITTRKIFRMKTKSRPLYLITTNAGITLNWLNQNVKYLLQTRVYWDRRQTNKEIIQCHRCQSWGHATSNCRRDYKCLKCAKDHPTYMCKKTIDMPAVCANCGEDHPANSTKCKVYLDKIERKSQNRPNKQIQIKRNNPFTLRTEEFPELSLPSTSAAYQKEPNRIPPVTRRAPWANRTTDIPVKHPTMDFSDISEVTNELNKLNEQINMKQVLEALKDLNQRISRAKNNFDVILIMQAFKDEVNEYTFFKNGK</sequence>
<dbReference type="OrthoDB" id="6781223at2759"/>
<dbReference type="Proteomes" id="UP001153712">
    <property type="component" value="Chromosome 4"/>
</dbReference>
<proteinExistence type="predicted"/>
<keyword evidence="4" id="KW-1185">Reference proteome</keyword>
<dbReference type="PANTHER" id="PTHR33273">
    <property type="entry name" value="DOMAIN-CONTAINING PROTEIN, PUTATIVE-RELATED"/>
    <property type="match status" value="1"/>
</dbReference>
<evidence type="ECO:0000256" key="1">
    <source>
        <dbReference type="SAM" id="Coils"/>
    </source>
</evidence>
<name>A0A9N9TQ00_PHYSR</name>
<keyword evidence="1" id="KW-0175">Coiled coil</keyword>
<protein>
    <recommendedName>
        <fullName evidence="5">Nucleic-acid-binding protein from transposon X-element</fullName>
    </recommendedName>
</protein>
<dbReference type="PANTHER" id="PTHR33273:SF2">
    <property type="entry name" value="ENDONUCLEASE_EXONUCLEASE_PHOSPHATASE DOMAIN-CONTAINING PROTEIN"/>
    <property type="match status" value="1"/>
</dbReference>
<evidence type="ECO:0000313" key="3">
    <source>
        <dbReference type="EMBL" id="CAG9860904.1"/>
    </source>
</evidence>
<evidence type="ECO:0008006" key="5">
    <source>
        <dbReference type="Google" id="ProtNLM"/>
    </source>
</evidence>
<evidence type="ECO:0000313" key="4">
    <source>
        <dbReference type="Proteomes" id="UP001153712"/>
    </source>
</evidence>
<accession>A0A9N9TQ00</accession>
<feature type="region of interest" description="Disordered" evidence="2">
    <location>
        <begin position="78"/>
        <end position="101"/>
    </location>
</feature>
<gene>
    <name evidence="3" type="ORF">PHYEVI_LOCUS7252</name>
</gene>
<dbReference type="EMBL" id="OU900097">
    <property type="protein sequence ID" value="CAG9860904.1"/>
    <property type="molecule type" value="Genomic_DNA"/>
</dbReference>
<reference evidence="3" key="1">
    <citation type="submission" date="2022-01" db="EMBL/GenBank/DDBJ databases">
        <authorList>
            <person name="King R."/>
        </authorList>
    </citation>
    <scope>NUCLEOTIDE SEQUENCE</scope>
</reference>